<evidence type="ECO:0000313" key="2">
    <source>
        <dbReference type="EMBL" id="PPK78776.1"/>
    </source>
</evidence>
<dbReference type="AlphaFoldDB" id="A0A2S6HN39"/>
<evidence type="ECO:0000259" key="1">
    <source>
        <dbReference type="PROSITE" id="PS51782"/>
    </source>
</evidence>
<dbReference type="Proteomes" id="UP000237749">
    <property type="component" value="Unassembled WGS sequence"/>
</dbReference>
<dbReference type="SMART" id="SM00257">
    <property type="entry name" value="LysM"/>
    <property type="match status" value="1"/>
</dbReference>
<dbReference type="OrthoDB" id="2149800at2"/>
<sequence length="249" mass="28309">MPQYPLKTICYRICTGDTLFLISQMFDTTIDEIMAVNPGLDPENLTAGQVICLNPGLKYFSSERYDANEISKSQADLSDYIRGLWEQHVTWTRLTILSMVFDLPDVDMVTNRLLRNPKDFEALLRLFYGDEKASTFSDLFTNHLVIAAELVKAAKAGDNNAAADAEKRWYANADQIADFLAGINPYWSREDWKAMLYKHLAMTKDEAVNILTGKYLESINGFDEIEEQALVMADMMTNGIINQFPDIFK</sequence>
<name>A0A2S6HN39_9FIRM</name>
<proteinExistence type="predicted"/>
<protein>
    <submittedName>
        <fullName evidence="2">LysM domain-containing protein</fullName>
    </submittedName>
</protein>
<dbReference type="SUPFAM" id="SSF54106">
    <property type="entry name" value="LysM domain"/>
    <property type="match status" value="1"/>
</dbReference>
<dbReference type="InterPro" id="IPR036779">
    <property type="entry name" value="LysM_dom_sf"/>
</dbReference>
<dbReference type="CDD" id="cd00118">
    <property type="entry name" value="LysM"/>
    <property type="match status" value="1"/>
</dbReference>
<reference evidence="2 3" key="1">
    <citation type="submission" date="2018-02" db="EMBL/GenBank/DDBJ databases">
        <title>Genomic Encyclopedia of Archaeal and Bacterial Type Strains, Phase II (KMG-II): from individual species to whole genera.</title>
        <authorList>
            <person name="Goeker M."/>
        </authorList>
    </citation>
    <scope>NUCLEOTIDE SEQUENCE [LARGE SCALE GENOMIC DNA]</scope>
    <source>
        <strain evidence="2 3">DSM 3808</strain>
    </source>
</reference>
<dbReference type="Gene3D" id="3.10.350.10">
    <property type="entry name" value="LysM domain"/>
    <property type="match status" value="1"/>
</dbReference>
<organism evidence="2 3">
    <name type="scientific">Lacrimispora xylanisolvens</name>
    <dbReference type="NCBI Taxonomy" id="384636"/>
    <lineage>
        <taxon>Bacteria</taxon>
        <taxon>Bacillati</taxon>
        <taxon>Bacillota</taxon>
        <taxon>Clostridia</taxon>
        <taxon>Lachnospirales</taxon>
        <taxon>Lachnospiraceae</taxon>
        <taxon>Lacrimispora</taxon>
    </lineage>
</organism>
<dbReference type="PROSITE" id="PS51782">
    <property type="entry name" value="LYSM"/>
    <property type="match status" value="1"/>
</dbReference>
<feature type="domain" description="LysM" evidence="1">
    <location>
        <begin position="9"/>
        <end position="53"/>
    </location>
</feature>
<dbReference type="InterPro" id="IPR018392">
    <property type="entry name" value="LysM"/>
</dbReference>
<dbReference type="EMBL" id="PTJA01000013">
    <property type="protein sequence ID" value="PPK78776.1"/>
    <property type="molecule type" value="Genomic_DNA"/>
</dbReference>
<evidence type="ECO:0000313" key="3">
    <source>
        <dbReference type="Proteomes" id="UP000237749"/>
    </source>
</evidence>
<comment type="caution">
    <text evidence="2">The sequence shown here is derived from an EMBL/GenBank/DDBJ whole genome shotgun (WGS) entry which is preliminary data.</text>
</comment>
<dbReference type="Pfam" id="PF01476">
    <property type="entry name" value="LysM"/>
    <property type="match status" value="1"/>
</dbReference>
<keyword evidence="3" id="KW-1185">Reference proteome</keyword>
<gene>
    <name evidence="2" type="ORF">BXY41_113108</name>
</gene>
<accession>A0A2S6HN39</accession>